<sequence length="147" mass="16438">MGSTSGGKKKYINFRSRQRANMSFFIVVMFFAVFGIIIFTEIFLIDERGRGAGVLVRHGSLTYHHRQQDRDYDDALQVPYSRLSATGVGAKLPPEVDDEGDVAVVEGRGSEVYHRLEALFDVLAQLVFHDANFDAKSWVTVKTGPLP</sequence>
<comment type="caution">
    <text evidence="2">The sequence shown here is derived from an EMBL/GenBank/DDBJ whole genome shotgun (WGS) entry which is preliminary data.</text>
</comment>
<protein>
    <submittedName>
        <fullName evidence="2">Uncharacterized protein</fullName>
    </submittedName>
</protein>
<keyword evidence="1" id="KW-1133">Transmembrane helix</keyword>
<reference evidence="2" key="1">
    <citation type="journal article" date="2020" name="J Insects Food Feed">
        <title>The yellow mealworm (Tenebrio molitor) genome: a resource for the emerging insects as food and feed industry.</title>
        <authorList>
            <person name="Eriksson T."/>
            <person name="Andere A."/>
            <person name="Kelstrup H."/>
            <person name="Emery V."/>
            <person name="Picard C."/>
        </authorList>
    </citation>
    <scope>NUCLEOTIDE SEQUENCE</scope>
    <source>
        <strain evidence="2">Stoneville</strain>
        <tissue evidence="2">Whole head</tissue>
    </source>
</reference>
<accession>A0A8J6HCP5</accession>
<gene>
    <name evidence="2" type="ORF">GEV33_010814</name>
</gene>
<feature type="transmembrane region" description="Helical" evidence="1">
    <location>
        <begin position="21"/>
        <end position="45"/>
    </location>
</feature>
<keyword evidence="1" id="KW-0472">Membrane</keyword>
<reference evidence="2" key="2">
    <citation type="submission" date="2021-08" db="EMBL/GenBank/DDBJ databases">
        <authorList>
            <person name="Eriksson T."/>
        </authorList>
    </citation>
    <scope>NUCLEOTIDE SEQUENCE</scope>
    <source>
        <strain evidence="2">Stoneville</strain>
        <tissue evidence="2">Whole head</tissue>
    </source>
</reference>
<name>A0A8J6HCP5_TENMO</name>
<keyword evidence="3" id="KW-1185">Reference proteome</keyword>
<proteinExistence type="predicted"/>
<dbReference type="EMBL" id="JABDTM020026399">
    <property type="protein sequence ID" value="KAH0811977.1"/>
    <property type="molecule type" value="Genomic_DNA"/>
</dbReference>
<organism evidence="2 3">
    <name type="scientific">Tenebrio molitor</name>
    <name type="common">Yellow mealworm beetle</name>
    <dbReference type="NCBI Taxonomy" id="7067"/>
    <lineage>
        <taxon>Eukaryota</taxon>
        <taxon>Metazoa</taxon>
        <taxon>Ecdysozoa</taxon>
        <taxon>Arthropoda</taxon>
        <taxon>Hexapoda</taxon>
        <taxon>Insecta</taxon>
        <taxon>Pterygota</taxon>
        <taxon>Neoptera</taxon>
        <taxon>Endopterygota</taxon>
        <taxon>Coleoptera</taxon>
        <taxon>Polyphaga</taxon>
        <taxon>Cucujiformia</taxon>
        <taxon>Tenebrionidae</taxon>
        <taxon>Tenebrio</taxon>
    </lineage>
</organism>
<evidence type="ECO:0000313" key="2">
    <source>
        <dbReference type="EMBL" id="KAH0811977.1"/>
    </source>
</evidence>
<keyword evidence="1" id="KW-0812">Transmembrane</keyword>
<evidence type="ECO:0000256" key="1">
    <source>
        <dbReference type="SAM" id="Phobius"/>
    </source>
</evidence>
<evidence type="ECO:0000313" key="3">
    <source>
        <dbReference type="Proteomes" id="UP000719412"/>
    </source>
</evidence>
<dbReference type="AlphaFoldDB" id="A0A8J6HCP5"/>
<dbReference type="Proteomes" id="UP000719412">
    <property type="component" value="Unassembled WGS sequence"/>
</dbReference>